<dbReference type="PROSITE" id="PS00518">
    <property type="entry name" value="ZF_RING_1"/>
    <property type="match status" value="1"/>
</dbReference>
<evidence type="ECO:0000313" key="5">
    <source>
        <dbReference type="Proteomes" id="UP001244011"/>
    </source>
</evidence>
<evidence type="ECO:0000256" key="2">
    <source>
        <dbReference type="ARBA" id="ARBA00022771"/>
    </source>
</evidence>
<dbReference type="RefSeq" id="XP_060284266.1">
    <property type="nucleotide sequence ID" value="XM_060429863.1"/>
</dbReference>
<dbReference type="GO" id="GO:0008270">
    <property type="term" value="F:zinc ion binding"/>
    <property type="evidence" value="ECO:0007669"/>
    <property type="project" value="UniProtKB-KW"/>
</dbReference>
<protein>
    <recommendedName>
        <fullName evidence="6">RING-type domain-containing protein</fullName>
    </recommendedName>
</protein>
<keyword evidence="1" id="KW-0479">Metal-binding</keyword>
<proteinExistence type="predicted"/>
<reference evidence="4" key="1">
    <citation type="submission" date="2023-06" db="EMBL/GenBank/DDBJ databases">
        <title>Genome-scale phylogeny and comparative genomics of the fungal order Sordariales.</title>
        <authorList>
            <consortium name="Lawrence Berkeley National Laboratory"/>
            <person name="Hensen N."/>
            <person name="Bonometti L."/>
            <person name="Westerberg I."/>
            <person name="Brannstrom I.O."/>
            <person name="Guillou S."/>
            <person name="Cros-Aarteil S."/>
            <person name="Calhoun S."/>
            <person name="Haridas S."/>
            <person name="Kuo A."/>
            <person name="Mondo S."/>
            <person name="Pangilinan J."/>
            <person name="Riley R."/>
            <person name="Labutti K."/>
            <person name="Andreopoulos B."/>
            <person name="Lipzen A."/>
            <person name="Chen C."/>
            <person name="Yanf M."/>
            <person name="Daum C."/>
            <person name="Ng V."/>
            <person name="Clum A."/>
            <person name="Steindorff A."/>
            <person name="Ohm R."/>
            <person name="Martin F."/>
            <person name="Silar P."/>
            <person name="Natvig D."/>
            <person name="Lalanne C."/>
            <person name="Gautier V."/>
            <person name="Ament-Velasquez S.L."/>
            <person name="Kruys A."/>
            <person name="Hutchinson M.I."/>
            <person name="Powell A.J."/>
            <person name="Barry K."/>
            <person name="Miller A.N."/>
            <person name="Grigoriev I.V."/>
            <person name="Debuchy R."/>
            <person name="Gladieux P."/>
            <person name="Thoren M.H."/>
            <person name="Johannesson H."/>
        </authorList>
    </citation>
    <scope>NUCLEOTIDE SEQUENCE</scope>
    <source>
        <strain evidence="4">8032-3</strain>
    </source>
</reference>
<gene>
    <name evidence="4" type="ORF">QBC33DRAFT_558217</name>
</gene>
<evidence type="ECO:0000256" key="1">
    <source>
        <dbReference type="ARBA" id="ARBA00022723"/>
    </source>
</evidence>
<dbReference type="Proteomes" id="UP001244011">
    <property type="component" value="Unassembled WGS sequence"/>
</dbReference>
<dbReference type="InterPro" id="IPR017907">
    <property type="entry name" value="Znf_RING_CS"/>
</dbReference>
<comment type="caution">
    <text evidence="4">The sequence shown here is derived from an EMBL/GenBank/DDBJ whole genome shotgun (WGS) entry which is preliminary data.</text>
</comment>
<evidence type="ECO:0000256" key="3">
    <source>
        <dbReference type="ARBA" id="ARBA00022833"/>
    </source>
</evidence>
<dbReference type="Gene3D" id="3.30.40.10">
    <property type="entry name" value="Zinc/RING finger domain, C3HC4 (zinc finger)"/>
    <property type="match status" value="1"/>
</dbReference>
<organism evidence="4 5">
    <name type="scientific">Phialemonium atrogriseum</name>
    <dbReference type="NCBI Taxonomy" id="1093897"/>
    <lineage>
        <taxon>Eukaryota</taxon>
        <taxon>Fungi</taxon>
        <taxon>Dikarya</taxon>
        <taxon>Ascomycota</taxon>
        <taxon>Pezizomycotina</taxon>
        <taxon>Sordariomycetes</taxon>
        <taxon>Sordariomycetidae</taxon>
        <taxon>Cephalothecales</taxon>
        <taxon>Cephalothecaceae</taxon>
        <taxon>Phialemonium</taxon>
    </lineage>
</organism>
<dbReference type="AlphaFoldDB" id="A0AAJ0C0S6"/>
<evidence type="ECO:0008006" key="6">
    <source>
        <dbReference type="Google" id="ProtNLM"/>
    </source>
</evidence>
<evidence type="ECO:0000313" key="4">
    <source>
        <dbReference type="EMBL" id="KAK1768053.1"/>
    </source>
</evidence>
<dbReference type="GeneID" id="85313050"/>
<accession>A0AAJ0C0S6</accession>
<dbReference type="EMBL" id="MU839006">
    <property type="protein sequence ID" value="KAK1768053.1"/>
    <property type="molecule type" value="Genomic_DNA"/>
</dbReference>
<dbReference type="InterPro" id="IPR013083">
    <property type="entry name" value="Znf_RING/FYVE/PHD"/>
</dbReference>
<name>A0AAJ0C0S6_9PEZI</name>
<sequence>MDLIKLENPVDDEPIPPPPSVAEAIPDWSICGPQSCGDHHHHPALVYPDLAQENAADSSPDFVCDVCDGRESTSQMHLLHCGHRLCRPCLNRAATVAHSTILENEEEIDLLLSLHDDFAEDAYLNRDKPKLAATLKEKALSWRREAWELSGFMCCGEMSGFWEHTSCMDPGIAKAAWKDFHYLRTPVEDRLFCGWPDCNAFVPQVCWYVREKSPRWYCVSCGGNSQISSSNRDGIERPCPAR</sequence>
<keyword evidence="3" id="KW-0862">Zinc</keyword>
<keyword evidence="5" id="KW-1185">Reference proteome</keyword>
<keyword evidence="2" id="KW-0863">Zinc-finger</keyword>
<dbReference type="SUPFAM" id="SSF57850">
    <property type="entry name" value="RING/U-box"/>
    <property type="match status" value="1"/>
</dbReference>